<evidence type="ECO:0000256" key="3">
    <source>
        <dbReference type="ARBA" id="ARBA00012967"/>
    </source>
</evidence>
<evidence type="ECO:0000259" key="8">
    <source>
        <dbReference type="Pfam" id="PF00056"/>
    </source>
</evidence>
<dbReference type="SUPFAM" id="SSF51735">
    <property type="entry name" value="NAD(P)-binding Rossmann-fold domains"/>
    <property type="match status" value="1"/>
</dbReference>
<dbReference type="EC" id="1.1.1.27" evidence="3 7"/>
<gene>
    <name evidence="7" type="primary">ldh</name>
    <name evidence="10" type="ORF">H6A19_16715</name>
</gene>
<dbReference type="SUPFAM" id="SSF56327">
    <property type="entry name" value="LDH C-terminal domain-like"/>
    <property type="match status" value="1"/>
</dbReference>
<feature type="domain" description="Lactate/malate dehydrogenase C-terminal" evidence="9">
    <location>
        <begin position="148"/>
        <end position="312"/>
    </location>
</feature>
<dbReference type="PANTHER" id="PTHR43128">
    <property type="entry name" value="L-2-HYDROXYCARBOXYLATE DEHYDROGENASE (NAD(P)(+))"/>
    <property type="match status" value="1"/>
</dbReference>
<dbReference type="NCBIfam" id="TIGR01771">
    <property type="entry name" value="L-LDH-NAD"/>
    <property type="match status" value="1"/>
</dbReference>
<keyword evidence="11" id="KW-1185">Reference proteome</keyword>
<feature type="active site" description="Proton acceptor" evidence="7">
    <location>
        <position position="178"/>
    </location>
</feature>
<dbReference type="PANTHER" id="PTHR43128:SF16">
    <property type="entry name" value="L-LACTATE DEHYDROGENASE"/>
    <property type="match status" value="1"/>
</dbReference>
<dbReference type="PROSITE" id="PS00064">
    <property type="entry name" value="L_LDH"/>
    <property type="match status" value="1"/>
</dbReference>
<feature type="binding site" evidence="7">
    <location>
        <begin position="123"/>
        <end position="126"/>
    </location>
    <ligand>
        <name>substrate</name>
    </ligand>
</feature>
<keyword evidence="7" id="KW-0963">Cytoplasm</keyword>
<dbReference type="Pfam" id="PF02866">
    <property type="entry name" value="Ldh_1_C"/>
    <property type="match status" value="1"/>
</dbReference>
<sequence>MALKSRKVAIVGTGLVGSSTAFSLITQGVCEEILMIDLNKERALGEAMDLNHCIEYLNRNTKVRAGSYEECGDVDIVVITAGAPPKPGQTRIDTLHLSAKIAESIVNPIMKSGFKGYFIIISNPVDMIAYHVYKLSGLPKSHIIGTGTSVDSARLKNFIGELLKVDPRCVQAYSMGEHGDSQMVPWSHVYVGGKPFLKVIEDNQDRVGDVNLNNLVLDTAKAGWEVYNRKGTTYYGIATAAVAIIKAIINDENRIMPVSTLLDGEYGEFNVFTGVPVVLNGTGVKEVVEIDMLPEELNKFKESNDFIRKCISELGYEI</sequence>
<comment type="caution">
    <text evidence="7">Lacks conserved residue(s) required for the propagation of feature annotation.</text>
</comment>
<feature type="domain" description="Lactate/malate dehydrogenase N-terminal" evidence="8">
    <location>
        <begin position="7"/>
        <end position="145"/>
    </location>
</feature>
<comment type="function">
    <text evidence="7">Catalyzes the conversion of lactate to pyruvate.</text>
</comment>
<dbReference type="InterPro" id="IPR022383">
    <property type="entry name" value="Lactate/malate_DH_C"/>
</dbReference>
<comment type="pathway">
    <text evidence="1 7">Fermentation; pyruvate fermentation to lactate; (S)-lactate from pyruvate: step 1/1.</text>
</comment>
<comment type="subunit">
    <text evidence="7">Homotetramer.</text>
</comment>
<dbReference type="GO" id="GO:0004459">
    <property type="term" value="F:L-lactate dehydrogenase (NAD+) activity"/>
    <property type="evidence" value="ECO:0007669"/>
    <property type="project" value="UniProtKB-EC"/>
</dbReference>
<dbReference type="InterPro" id="IPR015955">
    <property type="entry name" value="Lactate_DH/Glyco_Ohase_4_C"/>
</dbReference>
<evidence type="ECO:0000256" key="6">
    <source>
        <dbReference type="ARBA" id="ARBA00049258"/>
    </source>
</evidence>
<dbReference type="EMBL" id="JACJLL010000224">
    <property type="protein sequence ID" value="MBM6820956.1"/>
    <property type="molecule type" value="Genomic_DNA"/>
</dbReference>
<feature type="binding site" evidence="7">
    <location>
        <position position="104"/>
    </location>
    <ligand>
        <name>NAD(+)</name>
        <dbReference type="ChEBI" id="CHEBI:57540"/>
    </ligand>
</feature>
<comment type="catalytic activity">
    <reaction evidence="6 7">
        <text>(S)-lactate + NAD(+) = pyruvate + NADH + H(+)</text>
        <dbReference type="Rhea" id="RHEA:23444"/>
        <dbReference type="ChEBI" id="CHEBI:15361"/>
        <dbReference type="ChEBI" id="CHEBI:15378"/>
        <dbReference type="ChEBI" id="CHEBI:16651"/>
        <dbReference type="ChEBI" id="CHEBI:57540"/>
        <dbReference type="ChEBI" id="CHEBI:57945"/>
        <dbReference type="EC" id="1.1.1.27"/>
    </reaction>
</comment>
<evidence type="ECO:0000256" key="5">
    <source>
        <dbReference type="ARBA" id="ARBA00023027"/>
    </source>
</evidence>
<comment type="caution">
    <text evidence="10">The sequence shown here is derived from an EMBL/GenBank/DDBJ whole genome shotgun (WGS) entry which is preliminary data.</text>
</comment>
<dbReference type="InterPro" id="IPR011304">
    <property type="entry name" value="L-lactate_DH"/>
</dbReference>
<dbReference type="Gene3D" id="3.90.110.10">
    <property type="entry name" value="Lactate dehydrogenase/glycoside hydrolase, family 4, C-terminal"/>
    <property type="match status" value="1"/>
</dbReference>
<dbReference type="RefSeq" id="WP_133017080.1">
    <property type="nucleotide sequence ID" value="NZ_JACJLL010000224.1"/>
</dbReference>
<feature type="binding site" evidence="7">
    <location>
        <position position="37"/>
    </location>
    <ligand>
        <name>NAD(+)</name>
        <dbReference type="ChEBI" id="CHEBI:57540"/>
    </ligand>
</feature>
<feature type="binding site" evidence="7">
    <location>
        <position position="233"/>
    </location>
    <ligand>
        <name>substrate</name>
    </ligand>
</feature>
<dbReference type="PRINTS" id="PR00086">
    <property type="entry name" value="LLDHDRGNASE"/>
</dbReference>
<feature type="binding site" evidence="7">
    <location>
        <begin position="151"/>
        <end position="154"/>
    </location>
    <ligand>
        <name>substrate</name>
    </ligand>
</feature>
<feature type="binding site" evidence="7">
    <location>
        <position position="42"/>
    </location>
    <ligand>
        <name>NAD(+)</name>
        <dbReference type="ChEBI" id="CHEBI:57540"/>
    </ligand>
</feature>
<comment type="similarity">
    <text evidence="2 7">Belongs to the LDH/MDH superfamily. LDH family.</text>
</comment>
<feature type="binding site" evidence="7">
    <location>
        <begin position="82"/>
        <end position="83"/>
    </location>
    <ligand>
        <name>NAD(+)</name>
        <dbReference type="ChEBI" id="CHEBI:57540"/>
    </ligand>
</feature>
<reference evidence="10 11" key="1">
    <citation type="journal article" date="2021" name="Sci. Rep.">
        <title>The distribution of antibiotic resistance genes in chicken gut microbiota commensals.</title>
        <authorList>
            <person name="Juricova H."/>
            <person name="Matiasovicova J."/>
            <person name="Kubasova T."/>
            <person name="Cejkova D."/>
            <person name="Rychlik I."/>
        </authorList>
    </citation>
    <scope>NUCLEOTIDE SEQUENCE [LARGE SCALE GENOMIC DNA]</scope>
    <source>
        <strain evidence="10 11">An435</strain>
    </source>
</reference>
<dbReference type="HAMAP" id="MF_00488">
    <property type="entry name" value="Lactate_dehydrog"/>
    <property type="match status" value="1"/>
</dbReference>
<dbReference type="Pfam" id="PF00056">
    <property type="entry name" value="Ldh_1_N"/>
    <property type="match status" value="1"/>
</dbReference>
<dbReference type="InterPro" id="IPR018177">
    <property type="entry name" value="L-lactate_DH_AS"/>
</dbReference>
<feature type="binding site" evidence="7">
    <location>
        <begin position="121"/>
        <end position="123"/>
    </location>
    <ligand>
        <name>NAD(+)</name>
        <dbReference type="ChEBI" id="CHEBI:57540"/>
    </ligand>
</feature>
<evidence type="ECO:0000256" key="2">
    <source>
        <dbReference type="ARBA" id="ARBA00006054"/>
    </source>
</evidence>
<evidence type="ECO:0000259" key="9">
    <source>
        <dbReference type="Pfam" id="PF02866"/>
    </source>
</evidence>
<dbReference type="PIRSF" id="PIRSF000102">
    <property type="entry name" value="Lac_mal_DH"/>
    <property type="match status" value="1"/>
</dbReference>
<dbReference type="InterPro" id="IPR001557">
    <property type="entry name" value="L-lactate/malate_DH"/>
</dbReference>
<feature type="binding site" evidence="7">
    <location>
        <position position="91"/>
    </location>
    <ligand>
        <name>substrate</name>
    </ligand>
</feature>
<name>A0ABS2FKY8_9CLOT</name>
<accession>A0ABS2FKY8</accession>
<keyword evidence="4 7" id="KW-0560">Oxidoreductase</keyword>
<organism evidence="10 11">
    <name type="scientific">Clostridium saudiense</name>
    <dbReference type="NCBI Taxonomy" id="1414720"/>
    <lineage>
        <taxon>Bacteria</taxon>
        <taxon>Bacillati</taxon>
        <taxon>Bacillota</taxon>
        <taxon>Clostridia</taxon>
        <taxon>Eubacteriales</taxon>
        <taxon>Clostridiaceae</taxon>
        <taxon>Clostridium</taxon>
    </lineage>
</organism>
<proteinExistence type="inferred from homology"/>
<dbReference type="Gene3D" id="3.40.50.720">
    <property type="entry name" value="NAD(P)-binding Rossmann-like Domain"/>
    <property type="match status" value="1"/>
</dbReference>
<evidence type="ECO:0000256" key="1">
    <source>
        <dbReference type="ARBA" id="ARBA00004843"/>
    </source>
</evidence>
<comment type="subcellular location">
    <subcellularLocation>
        <location evidence="7">Cytoplasm</location>
    </subcellularLocation>
</comment>
<feature type="binding site" evidence="7">
    <location>
        <position position="68"/>
    </location>
    <ligand>
        <name>NAD(+)</name>
        <dbReference type="ChEBI" id="CHEBI:57540"/>
    </ligand>
</feature>
<keyword evidence="5 7" id="KW-0520">NAD</keyword>
<dbReference type="Proteomes" id="UP000767334">
    <property type="component" value="Unassembled WGS sequence"/>
</dbReference>
<evidence type="ECO:0000256" key="7">
    <source>
        <dbReference type="HAMAP-Rule" id="MF_00488"/>
    </source>
</evidence>
<dbReference type="InterPro" id="IPR001236">
    <property type="entry name" value="Lactate/malate_DH_N"/>
</dbReference>
<protein>
    <recommendedName>
        <fullName evidence="3 7">L-lactate dehydrogenase</fullName>
        <shortName evidence="7">L-LDH</shortName>
        <ecNumber evidence="3 7">1.1.1.27</ecNumber>
    </recommendedName>
</protein>
<evidence type="ECO:0000256" key="4">
    <source>
        <dbReference type="ARBA" id="ARBA00023002"/>
    </source>
</evidence>
<dbReference type="CDD" id="cd05291">
    <property type="entry name" value="HicDH_like"/>
    <property type="match status" value="1"/>
</dbReference>
<dbReference type="InterPro" id="IPR036291">
    <property type="entry name" value="NAD(P)-bd_dom_sf"/>
</dbReference>
<evidence type="ECO:0000313" key="11">
    <source>
        <dbReference type="Proteomes" id="UP000767334"/>
    </source>
</evidence>
<dbReference type="NCBIfam" id="NF000824">
    <property type="entry name" value="PRK00066.1"/>
    <property type="match status" value="1"/>
</dbReference>
<evidence type="ECO:0000313" key="10">
    <source>
        <dbReference type="EMBL" id="MBM6820956.1"/>
    </source>
</evidence>
<feature type="binding site" evidence="7">
    <location>
        <position position="16"/>
    </location>
    <ligand>
        <name>NAD(+)</name>
        <dbReference type="ChEBI" id="CHEBI:57540"/>
    </ligand>
</feature>
<feature type="binding site" evidence="7">
    <location>
        <position position="146"/>
    </location>
    <ligand>
        <name>NAD(+)</name>
        <dbReference type="ChEBI" id="CHEBI:57540"/>
    </ligand>
</feature>